<evidence type="ECO:0000256" key="1">
    <source>
        <dbReference type="SAM" id="MobiDB-lite"/>
    </source>
</evidence>
<reference evidence="3" key="1">
    <citation type="submission" date="2021-03" db="EMBL/GenBank/DDBJ databases">
        <authorList>
            <person name="Tagirdzhanova G."/>
        </authorList>
    </citation>
    <scope>NUCLEOTIDE SEQUENCE</scope>
</reference>
<comment type="caution">
    <text evidence="3">The sequence shown here is derived from an EMBL/GenBank/DDBJ whole genome shotgun (WGS) entry which is preliminary data.</text>
</comment>
<evidence type="ECO:0000313" key="3">
    <source>
        <dbReference type="EMBL" id="CAF9939266.1"/>
    </source>
</evidence>
<keyword evidence="4" id="KW-1185">Reference proteome</keyword>
<name>A0A8H3J238_9LECA</name>
<protein>
    <submittedName>
        <fullName evidence="3">Uncharacterized protein</fullName>
    </submittedName>
</protein>
<dbReference type="EMBL" id="CAJPDS010000127">
    <property type="protein sequence ID" value="CAF9939266.1"/>
    <property type="molecule type" value="Genomic_DNA"/>
</dbReference>
<proteinExistence type="predicted"/>
<dbReference type="AlphaFoldDB" id="A0A8H3J238"/>
<dbReference type="Proteomes" id="UP000664521">
    <property type="component" value="Unassembled WGS sequence"/>
</dbReference>
<evidence type="ECO:0000256" key="2">
    <source>
        <dbReference type="SAM" id="SignalP"/>
    </source>
</evidence>
<feature type="region of interest" description="Disordered" evidence="1">
    <location>
        <begin position="103"/>
        <end position="131"/>
    </location>
</feature>
<sequence>MHPFSLVTVILLVTSALAVPLPYTDAPDEATIRHAIASSNPQACNASAIADTTTASTTTTTTTAIAGPRASGVCEGKGPKLGASKNQVWIYSGHFFRRRGRDLDPEQQSAVKASADSVVHATEEKPIGGDQGLRLRSAAEKGRMQSIKENLLMARQDIVDAQPIGAEDIPDTIPDVVGNADSNLYDPAHRGPKFGSSESVPWIQGRRRRWSIISHGI</sequence>
<evidence type="ECO:0000313" key="4">
    <source>
        <dbReference type="Proteomes" id="UP000664521"/>
    </source>
</evidence>
<organism evidence="3 4">
    <name type="scientific">Heterodermia speciosa</name>
    <dbReference type="NCBI Taxonomy" id="116794"/>
    <lineage>
        <taxon>Eukaryota</taxon>
        <taxon>Fungi</taxon>
        <taxon>Dikarya</taxon>
        <taxon>Ascomycota</taxon>
        <taxon>Pezizomycotina</taxon>
        <taxon>Lecanoromycetes</taxon>
        <taxon>OSLEUM clade</taxon>
        <taxon>Lecanoromycetidae</taxon>
        <taxon>Caliciales</taxon>
        <taxon>Physciaceae</taxon>
        <taxon>Heterodermia</taxon>
    </lineage>
</organism>
<feature type="chain" id="PRO_5034271472" evidence="2">
    <location>
        <begin position="19"/>
        <end position="217"/>
    </location>
</feature>
<accession>A0A8H3J238</accession>
<feature type="signal peptide" evidence="2">
    <location>
        <begin position="1"/>
        <end position="18"/>
    </location>
</feature>
<gene>
    <name evidence="3" type="ORF">HETSPECPRED_001533</name>
</gene>
<keyword evidence="2" id="KW-0732">Signal</keyword>